<dbReference type="AlphaFoldDB" id="A0A2W1B874"/>
<name>A0A2W1B874_HELAM</name>
<reference evidence="1 2" key="1">
    <citation type="journal article" date="2017" name="BMC Biol.">
        <title>Genomic innovations, transcriptional plasticity and gene loss underlying the evolution and divergence of two highly polyphagous and invasive Helicoverpa pest species.</title>
        <authorList>
            <person name="Pearce S.L."/>
            <person name="Clarke D.F."/>
            <person name="East P.D."/>
            <person name="Elfekih S."/>
            <person name="Gordon K.H."/>
            <person name="Jermiin L.S."/>
            <person name="McGaughran A."/>
            <person name="Oakeshott J.G."/>
            <person name="Papanikolaou A."/>
            <person name="Perera O.P."/>
            <person name="Rane R.V."/>
            <person name="Richards S."/>
            <person name="Tay W.T."/>
            <person name="Walsh T.K."/>
            <person name="Anderson A."/>
            <person name="Anderson C.J."/>
            <person name="Asgari S."/>
            <person name="Board P.G."/>
            <person name="Bretschneider A."/>
            <person name="Campbell P.M."/>
            <person name="Chertemps T."/>
            <person name="Christeller J.T."/>
            <person name="Coppin C.W."/>
            <person name="Downes S.J."/>
            <person name="Duan G."/>
            <person name="Farnsworth C.A."/>
            <person name="Good R.T."/>
            <person name="Han L.B."/>
            <person name="Han Y.C."/>
            <person name="Hatje K."/>
            <person name="Horne I."/>
            <person name="Huang Y.P."/>
            <person name="Hughes D.S."/>
            <person name="Jacquin-Joly E."/>
            <person name="James W."/>
            <person name="Jhangiani S."/>
            <person name="Kollmar M."/>
            <person name="Kuwar S.S."/>
            <person name="Li S."/>
            <person name="Liu N.Y."/>
            <person name="Maibeche M.T."/>
            <person name="Miller J.R."/>
            <person name="Montagne N."/>
            <person name="Perry T."/>
            <person name="Qu J."/>
            <person name="Song S.V."/>
            <person name="Sutton G.G."/>
            <person name="Vogel H."/>
            <person name="Walenz B.P."/>
            <person name="Xu W."/>
            <person name="Zhang H.J."/>
            <person name="Zou Z."/>
            <person name="Batterham P."/>
            <person name="Edwards O.R."/>
            <person name="Feyereisen R."/>
            <person name="Gibbs R.A."/>
            <person name="Heckel D.G."/>
            <person name="McGrath A."/>
            <person name="Robin C."/>
            <person name="Scherer S.E."/>
            <person name="Worley K.C."/>
            <person name="Wu Y.D."/>
        </authorList>
    </citation>
    <scope>NUCLEOTIDE SEQUENCE [LARGE SCALE GENOMIC DNA]</scope>
    <source>
        <strain evidence="1">Harm_GR_Male_#8</strain>
        <tissue evidence="1">Whole organism</tissue>
    </source>
</reference>
<keyword evidence="2" id="KW-1185">Reference proteome</keyword>
<protein>
    <submittedName>
        <fullName evidence="1">Uncharacterized protein</fullName>
    </submittedName>
</protein>
<proteinExistence type="predicted"/>
<dbReference type="EMBL" id="KZ150369">
    <property type="protein sequence ID" value="PZC71161.1"/>
    <property type="molecule type" value="Genomic_DNA"/>
</dbReference>
<sequence>MSNKCVEFSNPDNLPVESLTLSVTNAGVVQQIKALDPHWVEKREMTIYERPPSGCTIVLGAVDTWKACGESSGVCVRAAAEV</sequence>
<organism evidence="1 2">
    <name type="scientific">Helicoverpa armigera</name>
    <name type="common">Cotton bollworm</name>
    <name type="synonym">Heliothis armigera</name>
    <dbReference type="NCBI Taxonomy" id="29058"/>
    <lineage>
        <taxon>Eukaryota</taxon>
        <taxon>Metazoa</taxon>
        <taxon>Ecdysozoa</taxon>
        <taxon>Arthropoda</taxon>
        <taxon>Hexapoda</taxon>
        <taxon>Insecta</taxon>
        <taxon>Pterygota</taxon>
        <taxon>Neoptera</taxon>
        <taxon>Endopterygota</taxon>
        <taxon>Lepidoptera</taxon>
        <taxon>Glossata</taxon>
        <taxon>Ditrysia</taxon>
        <taxon>Noctuoidea</taxon>
        <taxon>Noctuidae</taxon>
        <taxon>Heliothinae</taxon>
        <taxon>Helicoverpa</taxon>
    </lineage>
</organism>
<evidence type="ECO:0000313" key="1">
    <source>
        <dbReference type="EMBL" id="PZC71161.1"/>
    </source>
</evidence>
<accession>A0A2W1B874</accession>
<evidence type="ECO:0000313" key="2">
    <source>
        <dbReference type="Proteomes" id="UP000249218"/>
    </source>
</evidence>
<dbReference type="OrthoDB" id="5577209at2759"/>
<gene>
    <name evidence="1" type="primary">HaOG214015</name>
    <name evidence="1" type="ORF">B5X24_HaOG214015</name>
</gene>
<dbReference type="Proteomes" id="UP000249218">
    <property type="component" value="Unassembled WGS sequence"/>
</dbReference>